<accession>A0A7Y0QID6</accession>
<gene>
    <name evidence="3" type="ORF">HIR71_08015</name>
</gene>
<dbReference type="EMBL" id="JABCJJ010000009">
    <property type="protein sequence ID" value="NMR20162.1"/>
    <property type="molecule type" value="Genomic_DNA"/>
</dbReference>
<dbReference type="AlphaFoldDB" id="A0A7Y0QID6"/>
<organism evidence="3 4">
    <name type="scientific">Cellulomonas fimi</name>
    <dbReference type="NCBI Taxonomy" id="1708"/>
    <lineage>
        <taxon>Bacteria</taxon>
        <taxon>Bacillati</taxon>
        <taxon>Actinomycetota</taxon>
        <taxon>Actinomycetes</taxon>
        <taxon>Micrococcales</taxon>
        <taxon>Cellulomonadaceae</taxon>
        <taxon>Cellulomonas</taxon>
    </lineage>
</organism>
<reference evidence="3 4" key="1">
    <citation type="submission" date="2020-04" db="EMBL/GenBank/DDBJ databases">
        <title>Sequencing and Assembly of C. fimi.</title>
        <authorList>
            <person name="Ramsey A.R."/>
        </authorList>
    </citation>
    <scope>NUCLEOTIDE SEQUENCE [LARGE SCALE GENOMIC DNA]</scope>
    <source>
        <strain evidence="3 4">SB</strain>
    </source>
</reference>
<keyword evidence="4" id="KW-1185">Reference proteome</keyword>
<dbReference type="RefSeq" id="WP_169324532.1">
    <property type="nucleotide sequence ID" value="NZ_JABCJJ010000009.1"/>
</dbReference>
<protein>
    <submittedName>
        <fullName evidence="3">Uncharacterized protein</fullName>
    </submittedName>
</protein>
<feature type="region of interest" description="Disordered" evidence="1">
    <location>
        <begin position="235"/>
        <end position="265"/>
    </location>
</feature>
<keyword evidence="2" id="KW-1133">Transmembrane helix</keyword>
<proteinExistence type="predicted"/>
<dbReference type="Proteomes" id="UP000562124">
    <property type="component" value="Unassembled WGS sequence"/>
</dbReference>
<comment type="caution">
    <text evidence="3">The sequence shown here is derived from an EMBL/GenBank/DDBJ whole genome shotgun (WGS) entry which is preliminary data.</text>
</comment>
<feature type="transmembrane region" description="Helical" evidence="2">
    <location>
        <begin position="15"/>
        <end position="38"/>
    </location>
</feature>
<evidence type="ECO:0000313" key="4">
    <source>
        <dbReference type="Proteomes" id="UP000562124"/>
    </source>
</evidence>
<keyword evidence="2" id="KW-0472">Membrane</keyword>
<evidence type="ECO:0000313" key="3">
    <source>
        <dbReference type="EMBL" id="NMR20162.1"/>
    </source>
</evidence>
<evidence type="ECO:0000256" key="1">
    <source>
        <dbReference type="SAM" id="MobiDB-lite"/>
    </source>
</evidence>
<feature type="compositionally biased region" description="Polar residues" evidence="1">
    <location>
        <begin position="235"/>
        <end position="259"/>
    </location>
</feature>
<name>A0A7Y0QID6_CELFI</name>
<evidence type="ECO:0000256" key="2">
    <source>
        <dbReference type="SAM" id="Phobius"/>
    </source>
</evidence>
<sequence length="588" mass="62121">MRTVLQTPIEDRERGIAMIMVIGVGAVLAGLVVAAISYSLGGLRKARSDQDWNAAIAAAYAGVEEYQSRLANDTGYFLSGNPSSTFSNPTAATPAPVKLPTGAATNSAFGVGATGTWAEVPGSSGAAQYRYEIDNSRFNIDGTLRLRSTGRSGDETRTIVADLKQQGFIDFLYFTDYEVMDPTALNPTSTANCAIRYPGSRPGCSTIYFGGADVIKGPLHTNDTIQTNGAAKFQGKTTTGWQNPSGGANYLKSGTTPTFSVPGDPSVMPIIGMPPTNSQIKKETRTDLADVPNPGCLYTGPTSITFTSDGKMQVISPWTKATRIGNAADSTGTSPAACGTPGSAGLAKTTVTGGSTKYVGQEVTVFPNMVIYVQNVPNASGNVNGTPSSDTPPFSSTVKCESNGNSLGYPVSKEDLPFTNAYGCKNGDAFVEGTVKGNVTVAAENYIYVTDDLEYEDDTEDMLGLIGNNAVWVWNPMDGNKPLNGSKNRKIDAAILSVAHTFMVQNYNKGNDDRGTLSVYGAIAQKFRGPVGTGSGASMSTGYGKDYVYDERFRYTAPPKFLSPVTTTYGVNVWVEVSPVMNPDGSYR</sequence>
<keyword evidence="2" id="KW-0812">Transmembrane</keyword>